<organism evidence="1 2">
    <name type="scientific">Hymenobacter roseosalivarius DSM 11622</name>
    <dbReference type="NCBI Taxonomy" id="645990"/>
    <lineage>
        <taxon>Bacteria</taxon>
        <taxon>Pseudomonadati</taxon>
        <taxon>Bacteroidota</taxon>
        <taxon>Cytophagia</taxon>
        <taxon>Cytophagales</taxon>
        <taxon>Hymenobacteraceae</taxon>
        <taxon>Hymenobacter</taxon>
    </lineage>
</organism>
<dbReference type="SUPFAM" id="SSF53474">
    <property type="entry name" value="alpha/beta-Hydrolases"/>
    <property type="match status" value="1"/>
</dbReference>
<evidence type="ECO:0000313" key="1">
    <source>
        <dbReference type="EMBL" id="SMB84154.1"/>
    </source>
</evidence>
<sequence>MQLQTFNTTRTARYYCVGEPGPTIRHVWFCLHGEGQSVADFAAQLSNLVTPERLLILPEALSRYTLPPAPDGTLSTGATWFAASDLLPDLADLTNYLDSLAESILAACPPNTPVTVLGYGHGAAAACRWLASNRISYDRLILYAAIFPPEIDRRATLVGLPDRPVNVVTTTVEMYTPEVAGEGLVQDLLDVGLTAQLSYVAEDGLTLAALGAGAETINYEPNPNPTE</sequence>
<keyword evidence="2" id="KW-1185">Reference proteome</keyword>
<evidence type="ECO:0000313" key="2">
    <source>
        <dbReference type="Proteomes" id="UP000192266"/>
    </source>
</evidence>
<dbReference type="EMBL" id="FWWW01000039">
    <property type="protein sequence ID" value="SMB84154.1"/>
    <property type="molecule type" value="Genomic_DNA"/>
</dbReference>
<name>A0A1W1UTW7_9BACT</name>
<accession>A0A1W1UTW7</accession>
<dbReference type="STRING" id="645990.SAMN00120144_0815"/>
<protein>
    <recommendedName>
        <fullName evidence="3">Phospholipase/Carboxylesterase</fullName>
    </recommendedName>
</protein>
<dbReference type="InterPro" id="IPR029058">
    <property type="entry name" value="AB_hydrolase_fold"/>
</dbReference>
<reference evidence="1 2" key="1">
    <citation type="submission" date="2017-04" db="EMBL/GenBank/DDBJ databases">
        <authorList>
            <person name="Afonso C.L."/>
            <person name="Miller P.J."/>
            <person name="Scott M.A."/>
            <person name="Spackman E."/>
            <person name="Goraichik I."/>
            <person name="Dimitrov K.M."/>
            <person name="Suarez D.L."/>
            <person name="Swayne D.E."/>
        </authorList>
    </citation>
    <scope>NUCLEOTIDE SEQUENCE [LARGE SCALE GENOMIC DNA]</scope>
    <source>
        <strain evidence="1 2">DSM 11622</strain>
    </source>
</reference>
<dbReference type="RefSeq" id="WP_084443687.1">
    <property type="nucleotide sequence ID" value="NZ_FWWW01000039.1"/>
</dbReference>
<dbReference type="Gene3D" id="3.40.50.1820">
    <property type="entry name" value="alpha/beta hydrolase"/>
    <property type="match status" value="1"/>
</dbReference>
<evidence type="ECO:0008006" key="3">
    <source>
        <dbReference type="Google" id="ProtNLM"/>
    </source>
</evidence>
<dbReference type="OrthoDB" id="595091at2"/>
<dbReference type="Proteomes" id="UP000192266">
    <property type="component" value="Unassembled WGS sequence"/>
</dbReference>
<proteinExistence type="predicted"/>
<gene>
    <name evidence="1" type="ORF">SAMN00120144_0815</name>
</gene>
<dbReference type="AlphaFoldDB" id="A0A1W1UTW7"/>